<name>A0A7D9MG60_PARCT</name>
<feature type="compositionally biased region" description="Basic and acidic residues" evidence="1">
    <location>
        <begin position="15"/>
        <end position="24"/>
    </location>
</feature>
<sequence length="98" mass="11667">REHRSSQSRKRATTKGRDKVRKAEPTFNAPRSATFESRRNRPYPRYAIEKVDGKRNHSIQESQRKVIRRRSRRRMDGHPQQTIPETNAKGEVPHPRRL</sequence>
<protein>
    <submittedName>
        <fullName evidence="2">Uncharacterized protein</fullName>
    </submittedName>
</protein>
<evidence type="ECO:0000313" key="3">
    <source>
        <dbReference type="Proteomes" id="UP001152795"/>
    </source>
</evidence>
<accession>A0A7D9MG60</accession>
<reference evidence="2" key="1">
    <citation type="submission" date="2020-04" db="EMBL/GenBank/DDBJ databases">
        <authorList>
            <person name="Alioto T."/>
            <person name="Alioto T."/>
            <person name="Gomez Garrido J."/>
        </authorList>
    </citation>
    <scope>NUCLEOTIDE SEQUENCE</scope>
    <source>
        <strain evidence="2">A484AB</strain>
    </source>
</reference>
<dbReference type="EMBL" id="CACRXK020048944">
    <property type="protein sequence ID" value="CAB4046274.1"/>
    <property type="molecule type" value="Genomic_DNA"/>
</dbReference>
<feature type="non-terminal residue" evidence="2">
    <location>
        <position position="98"/>
    </location>
</feature>
<feature type="region of interest" description="Disordered" evidence="1">
    <location>
        <begin position="1"/>
        <end position="98"/>
    </location>
</feature>
<dbReference type="Proteomes" id="UP001152795">
    <property type="component" value="Unassembled WGS sequence"/>
</dbReference>
<feature type="compositionally biased region" description="Basic residues" evidence="1">
    <location>
        <begin position="1"/>
        <end position="14"/>
    </location>
</feature>
<gene>
    <name evidence="2" type="ORF">PACLA_8A023589</name>
</gene>
<feature type="compositionally biased region" description="Basic residues" evidence="1">
    <location>
        <begin position="65"/>
        <end position="75"/>
    </location>
</feature>
<proteinExistence type="predicted"/>
<feature type="non-terminal residue" evidence="2">
    <location>
        <position position="1"/>
    </location>
</feature>
<comment type="caution">
    <text evidence="2">The sequence shown here is derived from an EMBL/GenBank/DDBJ whole genome shotgun (WGS) entry which is preliminary data.</text>
</comment>
<keyword evidence="3" id="KW-1185">Reference proteome</keyword>
<evidence type="ECO:0000313" key="2">
    <source>
        <dbReference type="EMBL" id="CAB4046274.1"/>
    </source>
</evidence>
<evidence type="ECO:0000256" key="1">
    <source>
        <dbReference type="SAM" id="MobiDB-lite"/>
    </source>
</evidence>
<dbReference type="AlphaFoldDB" id="A0A7D9MG60"/>
<organism evidence="2 3">
    <name type="scientific">Paramuricea clavata</name>
    <name type="common">Red gorgonian</name>
    <name type="synonym">Violescent sea-whip</name>
    <dbReference type="NCBI Taxonomy" id="317549"/>
    <lineage>
        <taxon>Eukaryota</taxon>
        <taxon>Metazoa</taxon>
        <taxon>Cnidaria</taxon>
        <taxon>Anthozoa</taxon>
        <taxon>Octocorallia</taxon>
        <taxon>Malacalcyonacea</taxon>
        <taxon>Plexauridae</taxon>
        <taxon>Paramuricea</taxon>
    </lineage>
</organism>